<keyword evidence="2" id="KW-0378">Hydrolase</keyword>
<evidence type="ECO:0000313" key="2">
    <source>
        <dbReference type="EMBL" id="KXZ71943.1"/>
    </source>
</evidence>
<accession>A0A150HYP5</accession>
<dbReference type="SUPFAM" id="SSF50156">
    <property type="entry name" value="PDZ domain-like"/>
    <property type="match status" value="1"/>
</dbReference>
<dbReference type="Gene3D" id="1.10.390.10">
    <property type="entry name" value="Neutral Protease Domain 2"/>
    <property type="match status" value="1"/>
</dbReference>
<feature type="domain" description="PDZ" evidence="1">
    <location>
        <begin position="474"/>
        <end position="550"/>
    </location>
</feature>
<dbReference type="InterPro" id="IPR040756">
    <property type="entry name" value="Peptidase_M61_N"/>
</dbReference>
<dbReference type="GO" id="GO:0004177">
    <property type="term" value="F:aminopeptidase activity"/>
    <property type="evidence" value="ECO:0007669"/>
    <property type="project" value="UniProtKB-KW"/>
</dbReference>
<evidence type="ECO:0000259" key="1">
    <source>
        <dbReference type="PROSITE" id="PS50106"/>
    </source>
</evidence>
<dbReference type="InterPro" id="IPR024191">
    <property type="entry name" value="Peptidase_M61"/>
</dbReference>
<dbReference type="InterPro" id="IPR027268">
    <property type="entry name" value="Peptidase_M4/M1_CTD_sf"/>
</dbReference>
<sequence length="582" mass="66590">MLSCEKLFLFLRSKAMLHYQIEFDDYRQHLVHVTLRFLANPNQELWLPTWIPGSYLVREFSKHIESVKASDEAGRILSIKKTEKNRWRLFNTDHELITVEYDVYAYDLSVRGAYVDQTRLYINPACVCLGLQDQEQAPCEVEVFLPDELKHFQIATGLTSKSLVKGRFTLKAENYDQLIDSPFELADQSRFSFEANGIPHEFVISGKHSTDLDRLKADINKICETEINMFGSAPFKDYTFMTMATGNSYGGLEHCNSTSLITPRDDLPKAGEAEEPSKDYQRFLGLCSHEYFHSWLVKFIRPENFANYDLHKEGYTSLLWIFEGFTSYYDDLILLRSGVISQKSYLDLLKAQIDRYLQNPGRFIQSVSESSFDAWIKFYRQDENSNNAGTSYYNKGSLVALCLDLGLRLRGSNLDALMRRLYENTQNGVQVNDRTIVDLCNQLTGDNWIEQINHLINTTDELPLDQLFPEFGLSYSIKNDKALPFGLKVVDKAEGVVIQQVRRESAAAQAGLSANDVIIAIDGLKASEKLLAKYAKQQGTFTVFAFRRDELLQFEISAGENSLPTVEFNIDDQVKLDAWLKS</sequence>
<reference evidence="2 3" key="1">
    <citation type="journal article" date="2016" name="Sci. Rep.">
        <title>Genomic and phenotypic characterization of the species Acinetobacter venetianus.</title>
        <authorList>
            <person name="Fondi M."/>
            <person name="Maida I."/>
            <person name="Perrin E."/>
            <person name="Orlandini V."/>
            <person name="La Torre L."/>
            <person name="Bosi E."/>
            <person name="Negroni A."/>
            <person name="Zanaroli G."/>
            <person name="Fava F."/>
            <person name="Decorosi F."/>
            <person name="Giovannetti L."/>
            <person name="Viti C."/>
            <person name="Vaneechoutte M."/>
            <person name="Dijkshoorn L."/>
            <person name="Fani R."/>
        </authorList>
    </citation>
    <scope>NUCLEOTIDE SEQUENCE [LARGE SCALE GENOMIC DNA]</scope>
    <source>
        <strain evidence="2 3">LUH13518</strain>
    </source>
</reference>
<dbReference type="PATRIC" id="fig|52133.19.peg.845"/>
<dbReference type="Gene3D" id="2.30.42.10">
    <property type="match status" value="1"/>
</dbReference>
<proteinExistence type="predicted"/>
<dbReference type="Pfam" id="PF05299">
    <property type="entry name" value="Peptidase_M61"/>
    <property type="match status" value="1"/>
</dbReference>
<dbReference type="InterPro" id="IPR007963">
    <property type="entry name" value="Peptidase_M61_catalytic"/>
</dbReference>
<organism evidence="2 3">
    <name type="scientific">Acinetobacter venetianus</name>
    <dbReference type="NCBI Taxonomy" id="52133"/>
    <lineage>
        <taxon>Bacteria</taxon>
        <taxon>Pseudomonadati</taxon>
        <taxon>Pseudomonadota</taxon>
        <taxon>Gammaproteobacteria</taxon>
        <taxon>Moraxellales</taxon>
        <taxon>Moraxellaceae</taxon>
        <taxon>Acinetobacter</taxon>
    </lineage>
</organism>
<dbReference type="EMBL" id="JRHX01000031">
    <property type="protein sequence ID" value="KXZ71943.1"/>
    <property type="molecule type" value="Genomic_DNA"/>
</dbReference>
<comment type="caution">
    <text evidence="2">The sequence shown here is derived from an EMBL/GenBank/DDBJ whole genome shotgun (WGS) entry which is preliminary data.</text>
</comment>
<dbReference type="InterPro" id="IPR001478">
    <property type="entry name" value="PDZ"/>
</dbReference>
<dbReference type="Gene3D" id="2.60.40.3650">
    <property type="match status" value="1"/>
</dbReference>
<dbReference type="PIRSF" id="PIRSF016493">
    <property type="entry name" value="Glycyl_aminpptds"/>
    <property type="match status" value="1"/>
</dbReference>
<dbReference type="Pfam" id="PF13180">
    <property type="entry name" value="PDZ_2"/>
    <property type="match status" value="1"/>
</dbReference>
<keyword evidence="2" id="KW-0031">Aminopeptidase</keyword>
<dbReference type="Proteomes" id="UP000075544">
    <property type="component" value="Unassembled WGS sequence"/>
</dbReference>
<keyword evidence="2" id="KW-0645">Protease</keyword>
<evidence type="ECO:0000313" key="3">
    <source>
        <dbReference type="Proteomes" id="UP000075544"/>
    </source>
</evidence>
<dbReference type="AlphaFoldDB" id="A0A150HYP5"/>
<gene>
    <name evidence="2" type="ORF">AVENLUH13518_00824</name>
</gene>
<dbReference type="PROSITE" id="PS50106">
    <property type="entry name" value="PDZ"/>
    <property type="match status" value="1"/>
</dbReference>
<dbReference type="SMART" id="SM00228">
    <property type="entry name" value="PDZ"/>
    <property type="match status" value="1"/>
</dbReference>
<dbReference type="InterPro" id="IPR036034">
    <property type="entry name" value="PDZ_sf"/>
</dbReference>
<protein>
    <submittedName>
        <fullName evidence="2">M61 glycyl aminopeptidase</fullName>
    </submittedName>
</protein>
<name>A0A150HYP5_9GAMM</name>
<dbReference type="Pfam" id="PF17899">
    <property type="entry name" value="Peptidase_M61_N"/>
    <property type="match status" value="1"/>
</dbReference>
<dbReference type="SUPFAM" id="SSF55486">
    <property type="entry name" value="Metalloproteases ('zincins'), catalytic domain"/>
    <property type="match status" value="1"/>
</dbReference>